<protein>
    <submittedName>
        <fullName evidence="2">Related to Adiponectin receptor 1</fullName>
    </submittedName>
</protein>
<dbReference type="STRING" id="1109443.G4TKW6"/>
<feature type="transmembrane region" description="Helical" evidence="1">
    <location>
        <begin position="137"/>
        <end position="158"/>
    </location>
</feature>
<evidence type="ECO:0000313" key="3">
    <source>
        <dbReference type="Proteomes" id="UP000007148"/>
    </source>
</evidence>
<dbReference type="InParanoid" id="G4TKW6"/>
<dbReference type="OrthoDB" id="60858at2759"/>
<proteinExistence type="predicted"/>
<name>G4TKW6_SERID</name>
<dbReference type="OMA" id="LHSPIWT"/>
<comment type="caution">
    <text evidence="2">The sequence shown here is derived from an EMBL/GenBank/DDBJ whole genome shotgun (WGS) entry which is preliminary data.</text>
</comment>
<evidence type="ECO:0000256" key="1">
    <source>
        <dbReference type="SAM" id="Phobius"/>
    </source>
</evidence>
<accession>G4TKW6</accession>
<dbReference type="AlphaFoldDB" id="G4TKW6"/>
<keyword evidence="1" id="KW-0812">Transmembrane</keyword>
<dbReference type="HOGENOM" id="CLU_076143_2_1_1"/>
<keyword evidence="1" id="KW-1133">Transmembrane helix</keyword>
<feature type="transmembrane region" description="Helical" evidence="1">
    <location>
        <begin position="97"/>
        <end position="117"/>
    </location>
</feature>
<keyword evidence="1" id="KW-0472">Membrane</keyword>
<dbReference type="PANTHER" id="PTHR37919">
    <property type="entry name" value="PROTEIN CBG05606"/>
    <property type="match status" value="1"/>
</dbReference>
<keyword evidence="2" id="KW-0675">Receptor</keyword>
<sequence length="183" mass="21175">MVNQHNKHPWITYWLVIATVLVLWDAGFCFMRPHSFQGGKYHWIWKPYALYQNIDLVYGVEAHRRGDGFTNAQSFLNVVETIGNLLYLYKAQGSDPITPLIGFTVATMSFSKTVLYWAQEYFCNYCAVGHNDPWTLFFLWIIPNGTWLVFPLMVMVTLGKDILNSLRVTNSPRRTAYANGKHD</sequence>
<reference evidence="2 3" key="1">
    <citation type="journal article" date="2011" name="PLoS Pathog.">
        <title>Endophytic Life Strategies Decoded by Genome and Transcriptome Analyses of the Mutualistic Root Symbiont Piriformospora indica.</title>
        <authorList>
            <person name="Zuccaro A."/>
            <person name="Lahrmann U."/>
            <person name="Guldener U."/>
            <person name="Langen G."/>
            <person name="Pfiffi S."/>
            <person name="Biedenkopf D."/>
            <person name="Wong P."/>
            <person name="Samans B."/>
            <person name="Grimm C."/>
            <person name="Basiewicz M."/>
            <person name="Murat C."/>
            <person name="Martin F."/>
            <person name="Kogel K.H."/>
        </authorList>
    </citation>
    <scope>NUCLEOTIDE SEQUENCE [LARGE SCALE GENOMIC DNA]</scope>
    <source>
        <strain evidence="2 3">DSM 11827</strain>
    </source>
</reference>
<dbReference type="eggNOG" id="ENOG502S97T">
    <property type="taxonomic scope" value="Eukaryota"/>
</dbReference>
<dbReference type="Proteomes" id="UP000007148">
    <property type="component" value="Unassembled WGS sequence"/>
</dbReference>
<dbReference type="PANTHER" id="PTHR37919:SF2">
    <property type="entry name" value="EXPERA DOMAIN-CONTAINING PROTEIN"/>
    <property type="match status" value="1"/>
</dbReference>
<dbReference type="EMBL" id="CAFZ01000142">
    <property type="protein sequence ID" value="CCA71959.1"/>
    <property type="molecule type" value="Genomic_DNA"/>
</dbReference>
<evidence type="ECO:0000313" key="2">
    <source>
        <dbReference type="EMBL" id="CCA71959.1"/>
    </source>
</evidence>
<organism evidence="2 3">
    <name type="scientific">Serendipita indica (strain DSM 11827)</name>
    <name type="common">Root endophyte fungus</name>
    <name type="synonym">Piriformospora indica</name>
    <dbReference type="NCBI Taxonomy" id="1109443"/>
    <lineage>
        <taxon>Eukaryota</taxon>
        <taxon>Fungi</taxon>
        <taxon>Dikarya</taxon>
        <taxon>Basidiomycota</taxon>
        <taxon>Agaricomycotina</taxon>
        <taxon>Agaricomycetes</taxon>
        <taxon>Sebacinales</taxon>
        <taxon>Serendipitaceae</taxon>
        <taxon>Serendipita</taxon>
    </lineage>
</organism>
<gene>
    <name evidence="2" type="ORF">PIIN_05894</name>
</gene>
<keyword evidence="3" id="KW-1185">Reference proteome</keyword>
<feature type="transmembrane region" description="Helical" evidence="1">
    <location>
        <begin position="12"/>
        <end position="31"/>
    </location>
</feature>